<reference evidence="4 5" key="1">
    <citation type="journal article" date="2019" name="Front. Microbiol.">
        <title>Genomic Features for Desiccation Tolerance and Sugar Biosynthesis in the Extremophile Gloeocapsopsis sp. UTEX B3054.</title>
        <authorList>
            <person name="Urrejola C."/>
            <person name="Alcorta J."/>
            <person name="Salas L."/>
            <person name="Vasquez M."/>
            <person name="Polz M.F."/>
            <person name="Vicuna R."/>
            <person name="Diez B."/>
        </authorList>
    </citation>
    <scope>NUCLEOTIDE SEQUENCE [LARGE SCALE GENOMIC DNA]</scope>
    <source>
        <strain evidence="4 5">1H9</strain>
    </source>
</reference>
<keyword evidence="5" id="KW-1185">Reference proteome</keyword>
<evidence type="ECO:0000256" key="2">
    <source>
        <dbReference type="ARBA" id="ARBA00022803"/>
    </source>
</evidence>
<accession>A0A6N8FN47</accession>
<dbReference type="Proteomes" id="UP000441797">
    <property type="component" value="Unassembled WGS sequence"/>
</dbReference>
<dbReference type="SMART" id="SM00028">
    <property type="entry name" value="TPR"/>
    <property type="match status" value="3"/>
</dbReference>
<evidence type="ECO:0000313" key="5">
    <source>
        <dbReference type="Proteomes" id="UP000441797"/>
    </source>
</evidence>
<gene>
    <name evidence="4" type="ORF">BWI75_00560</name>
</gene>
<dbReference type="InterPro" id="IPR050498">
    <property type="entry name" value="Ycf3"/>
</dbReference>
<name>A0A6N8FN47_9CHRO</name>
<dbReference type="Pfam" id="PF13181">
    <property type="entry name" value="TPR_8"/>
    <property type="match status" value="2"/>
</dbReference>
<feature type="repeat" description="TPR" evidence="3">
    <location>
        <begin position="84"/>
        <end position="117"/>
    </location>
</feature>
<dbReference type="PANTHER" id="PTHR44858:SF1">
    <property type="entry name" value="UDP-N-ACETYLGLUCOSAMINE--PEPTIDE N-ACETYLGLUCOSAMINYLTRANSFERASE SPINDLY-RELATED"/>
    <property type="match status" value="1"/>
</dbReference>
<dbReference type="PROSITE" id="PS50005">
    <property type="entry name" value="TPR"/>
    <property type="match status" value="2"/>
</dbReference>
<dbReference type="EMBL" id="NAPY01000001">
    <property type="protein sequence ID" value="MUL34890.1"/>
    <property type="molecule type" value="Genomic_DNA"/>
</dbReference>
<dbReference type="SUPFAM" id="SSF48452">
    <property type="entry name" value="TPR-like"/>
    <property type="match status" value="1"/>
</dbReference>
<keyword evidence="1" id="KW-0677">Repeat</keyword>
<protein>
    <submittedName>
        <fullName evidence="4">Uncharacterized protein</fullName>
    </submittedName>
</protein>
<dbReference type="OrthoDB" id="423509at2"/>
<evidence type="ECO:0000256" key="1">
    <source>
        <dbReference type="ARBA" id="ARBA00022737"/>
    </source>
</evidence>
<organism evidence="4 5">
    <name type="scientific">Gloeocapsopsis dulcis AAB1 = 1H9</name>
    <dbReference type="NCBI Taxonomy" id="1433147"/>
    <lineage>
        <taxon>Bacteria</taxon>
        <taxon>Bacillati</taxon>
        <taxon>Cyanobacteriota</taxon>
        <taxon>Cyanophyceae</taxon>
        <taxon>Oscillatoriophycideae</taxon>
        <taxon>Chroococcales</taxon>
        <taxon>Chroococcaceae</taxon>
        <taxon>Gloeocapsopsis</taxon>
        <taxon>Gloeocapsopsis dulcis</taxon>
    </lineage>
</organism>
<keyword evidence="2 3" id="KW-0802">TPR repeat</keyword>
<feature type="repeat" description="TPR" evidence="3">
    <location>
        <begin position="50"/>
        <end position="83"/>
    </location>
</feature>
<sequence length="142" mass="16192">MAVIMTSFDTTPMNSYQIWFARGAALANSGHYLEALANINKAVAIRDDDPSSWVLRGVVLVHLQRYSEALLSCEKALKIDSDHQEAWLIRGATLHYLGRYQQSYMSYNKALGINRQSWWQKITQVWNKLLGIQNTESMNNVA</sequence>
<evidence type="ECO:0000313" key="4">
    <source>
        <dbReference type="EMBL" id="MUL34890.1"/>
    </source>
</evidence>
<evidence type="ECO:0000256" key="3">
    <source>
        <dbReference type="PROSITE-ProRule" id="PRU00339"/>
    </source>
</evidence>
<proteinExistence type="predicted"/>
<dbReference type="InterPro" id="IPR019734">
    <property type="entry name" value="TPR_rpt"/>
</dbReference>
<comment type="caution">
    <text evidence="4">The sequence shown here is derived from an EMBL/GenBank/DDBJ whole genome shotgun (WGS) entry which is preliminary data.</text>
</comment>
<dbReference type="Gene3D" id="1.25.40.10">
    <property type="entry name" value="Tetratricopeptide repeat domain"/>
    <property type="match status" value="1"/>
</dbReference>
<dbReference type="InterPro" id="IPR013105">
    <property type="entry name" value="TPR_2"/>
</dbReference>
<dbReference type="AlphaFoldDB" id="A0A6N8FN47"/>
<dbReference type="Pfam" id="PF07719">
    <property type="entry name" value="TPR_2"/>
    <property type="match status" value="1"/>
</dbReference>
<dbReference type="PANTHER" id="PTHR44858">
    <property type="entry name" value="TETRATRICOPEPTIDE REPEAT PROTEIN 6"/>
    <property type="match status" value="1"/>
</dbReference>
<dbReference type="InterPro" id="IPR011990">
    <property type="entry name" value="TPR-like_helical_dom_sf"/>
</dbReference>